<keyword evidence="2" id="KW-0732">Signal</keyword>
<dbReference type="RefSeq" id="WP_053974497.1">
    <property type="nucleotide sequence ID" value="NZ_FNUE01000002.1"/>
</dbReference>
<dbReference type="EMBL" id="FNUE01000002">
    <property type="protein sequence ID" value="SEE44712.1"/>
    <property type="molecule type" value="Genomic_DNA"/>
</dbReference>
<evidence type="ECO:0008006" key="7">
    <source>
        <dbReference type="Google" id="ProtNLM"/>
    </source>
</evidence>
<sequence length="155" mass="17382">MKKLLFFVLSILFFNVTLSQNKALKITNLKTNKEKVIKENKRIQLKTFDGEKISGRFKLENNNIIINNSEINLADIEELKRDPLLTSLLTSGFLIYVGSVTAGLGVLIGVLVDSTAYWLVLPAAGMIYAGIKSPNINKNHKIEKGWKFEIINTSN</sequence>
<feature type="transmembrane region" description="Helical" evidence="1">
    <location>
        <begin position="93"/>
        <end position="112"/>
    </location>
</feature>
<keyword evidence="1" id="KW-1133">Transmembrane helix</keyword>
<gene>
    <name evidence="3" type="ORF">I602_1955</name>
    <name evidence="4" type="ORF">SAMN05444353_1724</name>
</gene>
<dbReference type="PATRIC" id="fig|1300348.6.peg.1954"/>
<proteinExistence type="predicted"/>
<reference evidence="3 5" key="1">
    <citation type="submission" date="2015-07" db="EMBL/GenBank/DDBJ databases">
        <title>Genome of Polaribacter dokdonenesis DSW-5, isolated from seawater off Dokdo in Korea.</title>
        <authorList>
            <person name="Yoon K."/>
            <person name="Song J.Y."/>
            <person name="Kim J.F."/>
        </authorList>
    </citation>
    <scope>NUCLEOTIDE SEQUENCE [LARGE SCALE GENOMIC DNA]</scope>
    <source>
        <strain evidence="3 5">DSW-5</strain>
    </source>
</reference>
<dbReference type="AlphaFoldDB" id="A0A0M9CI24"/>
<evidence type="ECO:0000313" key="6">
    <source>
        <dbReference type="Proteomes" id="UP000183071"/>
    </source>
</evidence>
<evidence type="ECO:0000256" key="2">
    <source>
        <dbReference type="SAM" id="SignalP"/>
    </source>
</evidence>
<dbReference type="Proteomes" id="UP000183071">
    <property type="component" value="Unassembled WGS sequence"/>
</dbReference>
<keyword evidence="6" id="KW-1185">Reference proteome</keyword>
<name>A0A0M9CI24_9FLAO</name>
<dbReference type="Proteomes" id="UP000037716">
    <property type="component" value="Unassembled WGS sequence"/>
</dbReference>
<reference evidence="4 6" key="2">
    <citation type="submission" date="2016-10" db="EMBL/GenBank/DDBJ databases">
        <authorList>
            <person name="Varghese N."/>
            <person name="Submissions S."/>
        </authorList>
    </citation>
    <scope>NUCLEOTIDE SEQUENCE [LARGE SCALE GENOMIC DNA]</scope>
    <source>
        <strain evidence="4 6">DSW-5</strain>
    </source>
</reference>
<dbReference type="OrthoDB" id="1447510at2"/>
<dbReference type="EMBL" id="LGBR01000001">
    <property type="protein sequence ID" value="KOY52395.1"/>
    <property type="molecule type" value="Genomic_DNA"/>
</dbReference>
<keyword evidence="1" id="KW-0812">Transmembrane</keyword>
<feature type="chain" id="PRO_5005833120" description="Secreted protein" evidence="2">
    <location>
        <begin position="20"/>
        <end position="155"/>
    </location>
</feature>
<evidence type="ECO:0000313" key="5">
    <source>
        <dbReference type="Proteomes" id="UP000037716"/>
    </source>
</evidence>
<evidence type="ECO:0000313" key="3">
    <source>
        <dbReference type="EMBL" id="KOY52395.1"/>
    </source>
</evidence>
<evidence type="ECO:0000256" key="1">
    <source>
        <dbReference type="SAM" id="Phobius"/>
    </source>
</evidence>
<evidence type="ECO:0000313" key="4">
    <source>
        <dbReference type="EMBL" id="SEE44712.1"/>
    </source>
</evidence>
<accession>A0A0M9CI24</accession>
<protein>
    <recommendedName>
        <fullName evidence="7">Secreted protein</fullName>
    </recommendedName>
</protein>
<comment type="caution">
    <text evidence="3">The sequence shown here is derived from an EMBL/GenBank/DDBJ whole genome shotgun (WGS) entry which is preliminary data.</text>
</comment>
<keyword evidence="1" id="KW-0472">Membrane</keyword>
<feature type="signal peptide" evidence="2">
    <location>
        <begin position="1"/>
        <end position="19"/>
    </location>
</feature>
<organism evidence="3 5">
    <name type="scientific">Polaribacter dokdonensis DSW-5</name>
    <dbReference type="NCBI Taxonomy" id="1300348"/>
    <lineage>
        <taxon>Bacteria</taxon>
        <taxon>Pseudomonadati</taxon>
        <taxon>Bacteroidota</taxon>
        <taxon>Flavobacteriia</taxon>
        <taxon>Flavobacteriales</taxon>
        <taxon>Flavobacteriaceae</taxon>
    </lineage>
</organism>